<gene>
    <name evidence="2" type="ORF">MONAX_5E020313</name>
</gene>
<proteinExistence type="predicted"/>
<evidence type="ECO:0000313" key="3">
    <source>
        <dbReference type="Proteomes" id="UP000335636"/>
    </source>
</evidence>
<reference evidence="2" key="1">
    <citation type="submission" date="2019-04" db="EMBL/GenBank/DDBJ databases">
        <authorList>
            <person name="Alioto T."/>
            <person name="Alioto T."/>
        </authorList>
    </citation>
    <scope>NUCLEOTIDE SEQUENCE [LARGE SCALE GENOMIC DNA]</scope>
</reference>
<protein>
    <submittedName>
        <fullName evidence="2">Uncharacterized protein</fullName>
    </submittedName>
</protein>
<feature type="region of interest" description="Disordered" evidence="1">
    <location>
        <begin position="50"/>
        <end position="84"/>
    </location>
</feature>
<comment type="caution">
    <text evidence="2">The sequence shown here is derived from an EMBL/GenBank/DDBJ whole genome shotgun (WGS) entry which is preliminary data.</text>
</comment>
<feature type="compositionally biased region" description="Polar residues" evidence="1">
    <location>
        <begin position="55"/>
        <end position="68"/>
    </location>
</feature>
<feature type="region of interest" description="Disordered" evidence="1">
    <location>
        <begin position="1"/>
        <end position="37"/>
    </location>
</feature>
<evidence type="ECO:0000313" key="2">
    <source>
        <dbReference type="EMBL" id="VTJ52537.1"/>
    </source>
</evidence>
<feature type="compositionally biased region" description="Gly residues" evidence="1">
    <location>
        <begin position="1"/>
        <end position="11"/>
    </location>
</feature>
<dbReference type="EMBL" id="CABDUW010000019">
    <property type="protein sequence ID" value="VTJ52537.1"/>
    <property type="molecule type" value="Genomic_DNA"/>
</dbReference>
<name>A0A5E4A5L5_MARMO</name>
<sequence>MLGEAGDGGADLGPASSVGRGARAARQQPQAHPESRSALARLALGAGGVHCGLQGSRTEQGQKQQQSAPIAGYAVFSERRKEMA</sequence>
<dbReference type="AlphaFoldDB" id="A0A5E4A5L5"/>
<dbReference type="Proteomes" id="UP000335636">
    <property type="component" value="Unassembled WGS sequence"/>
</dbReference>
<feature type="compositionally biased region" description="Low complexity" evidence="1">
    <location>
        <begin position="12"/>
        <end position="37"/>
    </location>
</feature>
<evidence type="ECO:0000256" key="1">
    <source>
        <dbReference type="SAM" id="MobiDB-lite"/>
    </source>
</evidence>
<keyword evidence="3" id="KW-1185">Reference proteome</keyword>
<organism evidence="2 3">
    <name type="scientific">Marmota monax</name>
    <name type="common">Woodchuck</name>
    <dbReference type="NCBI Taxonomy" id="9995"/>
    <lineage>
        <taxon>Eukaryota</taxon>
        <taxon>Metazoa</taxon>
        <taxon>Chordata</taxon>
        <taxon>Craniata</taxon>
        <taxon>Vertebrata</taxon>
        <taxon>Euteleostomi</taxon>
        <taxon>Mammalia</taxon>
        <taxon>Eutheria</taxon>
        <taxon>Euarchontoglires</taxon>
        <taxon>Glires</taxon>
        <taxon>Rodentia</taxon>
        <taxon>Sciuromorpha</taxon>
        <taxon>Sciuridae</taxon>
        <taxon>Xerinae</taxon>
        <taxon>Marmotini</taxon>
        <taxon>Marmota</taxon>
    </lineage>
</organism>
<accession>A0A5E4A5L5</accession>